<dbReference type="HAMAP" id="MF_02019">
    <property type="entry name" value="MurF"/>
    <property type="match status" value="1"/>
</dbReference>
<comment type="caution">
    <text evidence="14">The sequence shown here is derived from an EMBL/GenBank/DDBJ whole genome shotgun (WGS) entry which is preliminary data.</text>
</comment>
<dbReference type="InterPro" id="IPR051046">
    <property type="entry name" value="MurCDEF_CellWall_CoF430Synth"/>
</dbReference>
<dbReference type="EC" id="6.3.2.10" evidence="10"/>
<dbReference type="SUPFAM" id="SSF53244">
    <property type="entry name" value="MurD-like peptide ligases, peptide-binding domain"/>
    <property type="match status" value="1"/>
</dbReference>
<dbReference type="Proteomes" id="UP000430670">
    <property type="component" value="Unassembled WGS sequence"/>
</dbReference>
<keyword evidence="7 10" id="KW-0573">Peptidoglycan synthesis</keyword>
<dbReference type="GO" id="GO:0047480">
    <property type="term" value="F:UDP-N-acetylmuramoyl-tripeptide-D-alanyl-D-alanine ligase activity"/>
    <property type="evidence" value="ECO:0007669"/>
    <property type="project" value="UniProtKB-UniRule"/>
</dbReference>
<evidence type="ECO:0000259" key="13">
    <source>
        <dbReference type="Pfam" id="PF08245"/>
    </source>
</evidence>
<dbReference type="GO" id="GO:0051301">
    <property type="term" value="P:cell division"/>
    <property type="evidence" value="ECO:0007669"/>
    <property type="project" value="UniProtKB-KW"/>
</dbReference>
<evidence type="ECO:0000256" key="4">
    <source>
        <dbReference type="ARBA" id="ARBA00022741"/>
    </source>
</evidence>
<dbReference type="Gene3D" id="3.40.1390.10">
    <property type="entry name" value="MurE/MurF, N-terminal domain"/>
    <property type="match status" value="1"/>
</dbReference>
<comment type="catalytic activity">
    <reaction evidence="10">
        <text>D-alanyl-D-alanine + UDP-N-acetyl-alpha-D-muramoyl-L-alanyl-gamma-D-glutamyl-meso-2,6-diaminopimelate + ATP = UDP-N-acetyl-alpha-D-muramoyl-L-alanyl-gamma-D-glutamyl-meso-2,6-diaminopimeloyl-D-alanyl-D-alanine + ADP + phosphate + H(+)</text>
        <dbReference type="Rhea" id="RHEA:28374"/>
        <dbReference type="ChEBI" id="CHEBI:15378"/>
        <dbReference type="ChEBI" id="CHEBI:30616"/>
        <dbReference type="ChEBI" id="CHEBI:43474"/>
        <dbReference type="ChEBI" id="CHEBI:57822"/>
        <dbReference type="ChEBI" id="CHEBI:61386"/>
        <dbReference type="ChEBI" id="CHEBI:83905"/>
        <dbReference type="ChEBI" id="CHEBI:456216"/>
        <dbReference type="EC" id="6.3.2.10"/>
    </reaction>
</comment>
<evidence type="ECO:0000256" key="10">
    <source>
        <dbReference type="HAMAP-Rule" id="MF_02019"/>
    </source>
</evidence>
<dbReference type="GO" id="GO:0005737">
    <property type="term" value="C:cytoplasm"/>
    <property type="evidence" value="ECO:0007669"/>
    <property type="project" value="UniProtKB-SubCell"/>
</dbReference>
<keyword evidence="5 10" id="KW-0067">ATP-binding</keyword>
<evidence type="ECO:0000256" key="3">
    <source>
        <dbReference type="ARBA" id="ARBA00022618"/>
    </source>
</evidence>
<gene>
    <name evidence="10" type="primary">murF</name>
    <name evidence="14" type="ORF">GJ688_01005</name>
</gene>
<organism evidence="14 15">
    <name type="scientific">Heliobacterium mobile</name>
    <name type="common">Heliobacillus mobilis</name>
    <dbReference type="NCBI Taxonomy" id="28064"/>
    <lineage>
        <taxon>Bacteria</taxon>
        <taxon>Bacillati</taxon>
        <taxon>Bacillota</taxon>
        <taxon>Clostridia</taxon>
        <taxon>Eubacteriales</taxon>
        <taxon>Heliobacteriaceae</taxon>
        <taxon>Heliobacterium</taxon>
    </lineage>
</organism>
<keyword evidence="4 10" id="KW-0547">Nucleotide-binding</keyword>
<dbReference type="SUPFAM" id="SSF53623">
    <property type="entry name" value="MurD-like peptide ligases, catalytic domain"/>
    <property type="match status" value="1"/>
</dbReference>
<feature type="domain" description="Mur ligase N-terminal catalytic" evidence="11">
    <location>
        <begin position="58"/>
        <end position="131"/>
    </location>
</feature>
<proteinExistence type="inferred from homology"/>
<dbReference type="InterPro" id="IPR005863">
    <property type="entry name" value="UDP-N-AcMur_synth"/>
</dbReference>
<dbReference type="UniPathway" id="UPA00219"/>
<dbReference type="GO" id="GO:0008360">
    <property type="term" value="P:regulation of cell shape"/>
    <property type="evidence" value="ECO:0007669"/>
    <property type="project" value="UniProtKB-KW"/>
</dbReference>
<dbReference type="PANTHER" id="PTHR43024:SF1">
    <property type="entry name" value="UDP-N-ACETYLMURAMOYL-TRIPEPTIDE--D-ALANYL-D-ALANINE LIGASE"/>
    <property type="match status" value="1"/>
</dbReference>
<evidence type="ECO:0000256" key="6">
    <source>
        <dbReference type="ARBA" id="ARBA00022960"/>
    </source>
</evidence>
<keyword evidence="8 10" id="KW-0131">Cell cycle</keyword>
<keyword evidence="9 10" id="KW-0961">Cell wall biogenesis/degradation</keyword>
<evidence type="ECO:0000256" key="1">
    <source>
        <dbReference type="ARBA" id="ARBA00022490"/>
    </source>
</evidence>
<feature type="domain" description="Mur ligase central" evidence="13">
    <location>
        <begin position="142"/>
        <end position="358"/>
    </location>
</feature>
<feature type="domain" description="Mur ligase C-terminal" evidence="12">
    <location>
        <begin position="385"/>
        <end position="507"/>
    </location>
</feature>
<dbReference type="EMBL" id="WNKU01000001">
    <property type="protein sequence ID" value="MTV47556.1"/>
    <property type="molecule type" value="Genomic_DNA"/>
</dbReference>
<dbReference type="GO" id="GO:0005524">
    <property type="term" value="F:ATP binding"/>
    <property type="evidence" value="ECO:0007669"/>
    <property type="project" value="UniProtKB-UniRule"/>
</dbReference>
<dbReference type="InterPro" id="IPR000713">
    <property type="entry name" value="Mur_ligase_N"/>
</dbReference>
<dbReference type="InterPro" id="IPR013221">
    <property type="entry name" value="Mur_ligase_cen"/>
</dbReference>
<keyword evidence="15" id="KW-1185">Reference proteome</keyword>
<evidence type="ECO:0000259" key="11">
    <source>
        <dbReference type="Pfam" id="PF01225"/>
    </source>
</evidence>
<evidence type="ECO:0000256" key="9">
    <source>
        <dbReference type="ARBA" id="ARBA00023316"/>
    </source>
</evidence>
<feature type="binding site" evidence="10">
    <location>
        <begin position="144"/>
        <end position="150"/>
    </location>
    <ligand>
        <name>ATP</name>
        <dbReference type="ChEBI" id="CHEBI:30616"/>
    </ligand>
</feature>
<evidence type="ECO:0000256" key="7">
    <source>
        <dbReference type="ARBA" id="ARBA00022984"/>
    </source>
</evidence>
<dbReference type="SUPFAM" id="SSF63418">
    <property type="entry name" value="MurE/MurF N-terminal domain"/>
    <property type="match status" value="1"/>
</dbReference>
<accession>A0A6I3SFG5</accession>
<dbReference type="Pfam" id="PF02875">
    <property type="entry name" value="Mur_ligase_C"/>
    <property type="match status" value="1"/>
</dbReference>
<keyword evidence="6 10" id="KW-0133">Cell shape</keyword>
<evidence type="ECO:0000256" key="2">
    <source>
        <dbReference type="ARBA" id="ARBA00022598"/>
    </source>
</evidence>
<dbReference type="GO" id="GO:0009252">
    <property type="term" value="P:peptidoglycan biosynthetic process"/>
    <property type="evidence" value="ECO:0007669"/>
    <property type="project" value="UniProtKB-UniRule"/>
</dbReference>
<evidence type="ECO:0000313" key="15">
    <source>
        <dbReference type="Proteomes" id="UP000430670"/>
    </source>
</evidence>
<dbReference type="InterPro" id="IPR035911">
    <property type="entry name" value="MurE/MurF_N"/>
</dbReference>
<comment type="subcellular location">
    <subcellularLocation>
        <location evidence="10">Cytoplasm</location>
    </subcellularLocation>
</comment>
<comment type="pathway">
    <text evidence="10">Cell wall biogenesis; peptidoglycan biosynthesis.</text>
</comment>
<dbReference type="InterPro" id="IPR036565">
    <property type="entry name" value="Mur-like_cat_sf"/>
</dbReference>
<name>A0A6I3SFG5_HELMO</name>
<dbReference type="Gene3D" id="3.40.1190.10">
    <property type="entry name" value="Mur-like, catalytic domain"/>
    <property type="match status" value="1"/>
</dbReference>
<dbReference type="InterPro" id="IPR004101">
    <property type="entry name" value="Mur_ligase_C"/>
</dbReference>
<evidence type="ECO:0000256" key="8">
    <source>
        <dbReference type="ARBA" id="ARBA00023306"/>
    </source>
</evidence>
<comment type="function">
    <text evidence="10">Involved in cell wall formation. Catalyzes the final step in the synthesis of UDP-N-acetylmuramoyl-pentapeptide, the precursor of murein.</text>
</comment>
<dbReference type="Pfam" id="PF01225">
    <property type="entry name" value="Mur_ligase"/>
    <property type="match status" value="1"/>
</dbReference>
<keyword evidence="1 10" id="KW-0963">Cytoplasm</keyword>
<dbReference type="Gene3D" id="3.90.190.20">
    <property type="entry name" value="Mur ligase, C-terminal domain"/>
    <property type="match status" value="1"/>
</dbReference>
<keyword evidence="2 10" id="KW-0436">Ligase</keyword>
<dbReference type="Pfam" id="PF08245">
    <property type="entry name" value="Mur_ligase_M"/>
    <property type="match status" value="1"/>
</dbReference>
<keyword evidence="3 10" id="KW-0132">Cell division</keyword>
<comment type="similarity">
    <text evidence="10">Belongs to the MurCDEF family. MurF subfamily.</text>
</comment>
<evidence type="ECO:0000256" key="5">
    <source>
        <dbReference type="ARBA" id="ARBA00022840"/>
    </source>
</evidence>
<evidence type="ECO:0000313" key="14">
    <source>
        <dbReference type="EMBL" id="MTV47556.1"/>
    </source>
</evidence>
<dbReference type="PANTHER" id="PTHR43024">
    <property type="entry name" value="UDP-N-ACETYLMURAMOYL-TRIPEPTIDE--D-ALANYL-D-ALANINE LIGASE"/>
    <property type="match status" value="1"/>
</dbReference>
<dbReference type="InterPro" id="IPR036615">
    <property type="entry name" value="Mur_ligase_C_dom_sf"/>
</dbReference>
<dbReference type="AlphaFoldDB" id="A0A6I3SFG5"/>
<evidence type="ECO:0000259" key="12">
    <source>
        <dbReference type="Pfam" id="PF02875"/>
    </source>
</evidence>
<sequence length="523" mass="55478">MKTTKSLEKKYCLLTTGKSPGRYCEGWVMIGLNAAKAARWMGGKIMGNPDAALSGVARIDSRLIEVGDLFFALPGEKMDGHDFVPKALAAGATAAVVTQVREEWQQYLSPKQALIVVDDGIKALQACAEAYRQELSLPVIAVTGSTGKTSTKDLLASAFSSSFDVMKNPGNFNNEIGLPLTVLAVQAHHQILIVEMGMRGPGQIEALCEIARPVVGVLTNIGPVHMELLGSMEAIARAKGELLQSLPEEGIAVINGEDPLAVEQSVSRAQRAIYYGACQEKLAHTLTKAIPPSSAKKVEVVWAKEIEPLGEKGSKVSANVGLFHIGSGEWQMKEAIDFHLPLPGRHQAANALASLAVAWGLEADLTAVTNGLMNAQLSSLHWETCQLKDNMTMINDAYNANPAAMKAALTTAVEIAAARRTVAILGDMYELGEEAGRFHEEVGAYAAQAGVGLLLTVGPLGSRIAVGARRAGMDDSAVLHFDEVEKAAEVVKGLLGSGDVILIKASRGMRLERLASALSDGLR</sequence>
<dbReference type="GO" id="GO:0071555">
    <property type="term" value="P:cell wall organization"/>
    <property type="evidence" value="ECO:0007669"/>
    <property type="project" value="UniProtKB-KW"/>
</dbReference>
<dbReference type="OrthoDB" id="9801978at2"/>
<reference evidence="14 15" key="1">
    <citation type="submission" date="2019-11" db="EMBL/GenBank/DDBJ databases">
        <title>Whole-genome sequence of a the green, strictly anaerobic photosynthetic bacterium Heliobacillus mobilis DSM 6151.</title>
        <authorList>
            <person name="Kyndt J.A."/>
            <person name="Meyer T.E."/>
        </authorList>
    </citation>
    <scope>NUCLEOTIDE SEQUENCE [LARGE SCALE GENOMIC DNA]</scope>
    <source>
        <strain evidence="14 15">DSM 6151</strain>
    </source>
</reference>
<protein>
    <recommendedName>
        <fullName evidence="10">UDP-N-acetylmuramoyl-tripeptide--D-alanyl-D-alanine ligase</fullName>
        <ecNumber evidence="10">6.3.2.10</ecNumber>
    </recommendedName>
    <alternativeName>
        <fullName evidence="10">D-alanyl-D-alanine-adding enzyme</fullName>
    </alternativeName>
</protein>